<dbReference type="Proteomes" id="UP001162741">
    <property type="component" value="Chromosome"/>
</dbReference>
<dbReference type="PROSITE" id="PS51257">
    <property type="entry name" value="PROKAR_LIPOPROTEIN"/>
    <property type="match status" value="1"/>
</dbReference>
<name>A0ABY6IZB0_9BACT</name>
<proteinExistence type="predicted"/>
<dbReference type="EMBL" id="CP107006">
    <property type="protein sequence ID" value="UYQ91247.1"/>
    <property type="molecule type" value="Genomic_DNA"/>
</dbReference>
<evidence type="ECO:0000313" key="4">
    <source>
        <dbReference type="Proteomes" id="UP001162741"/>
    </source>
</evidence>
<dbReference type="RefSeq" id="WP_264279715.1">
    <property type="nucleotide sequence ID" value="NZ_CP107006.1"/>
</dbReference>
<accession>A0ABY6IZB0</accession>
<evidence type="ECO:0000256" key="1">
    <source>
        <dbReference type="SAM" id="SignalP"/>
    </source>
</evidence>
<reference evidence="3" key="1">
    <citation type="submission" date="2022-10" db="EMBL/GenBank/DDBJ databases">
        <title>Chitinophaga sp. nov., isolated from soil.</title>
        <authorList>
            <person name="Jeon C.O."/>
        </authorList>
    </citation>
    <scope>NUCLEOTIDE SEQUENCE</scope>
    <source>
        <strain evidence="3">R8</strain>
    </source>
</reference>
<keyword evidence="4" id="KW-1185">Reference proteome</keyword>
<feature type="chain" id="PRO_5047233912" evidence="1">
    <location>
        <begin position="21"/>
        <end position="154"/>
    </location>
</feature>
<evidence type="ECO:0000313" key="3">
    <source>
        <dbReference type="EMBL" id="UYQ91247.1"/>
    </source>
</evidence>
<protein>
    <submittedName>
        <fullName evidence="3">Lipocalin family protein</fullName>
    </submittedName>
</protein>
<feature type="signal peptide" evidence="1">
    <location>
        <begin position="1"/>
        <end position="20"/>
    </location>
</feature>
<organism evidence="3 4">
    <name type="scientific">Chitinophaga horti</name>
    <dbReference type="NCBI Taxonomy" id="2920382"/>
    <lineage>
        <taxon>Bacteria</taxon>
        <taxon>Pseudomonadati</taxon>
        <taxon>Bacteroidota</taxon>
        <taxon>Chitinophagia</taxon>
        <taxon>Chitinophagales</taxon>
        <taxon>Chitinophagaceae</taxon>
        <taxon>Chitinophaga</taxon>
    </lineage>
</organism>
<dbReference type="Pfam" id="PF13648">
    <property type="entry name" value="Lipocalin_4"/>
    <property type="match status" value="1"/>
</dbReference>
<keyword evidence="1" id="KW-0732">Signal</keyword>
<feature type="domain" description="Lipocalin-like" evidence="2">
    <location>
        <begin position="44"/>
        <end position="126"/>
    </location>
</feature>
<evidence type="ECO:0000259" key="2">
    <source>
        <dbReference type="Pfam" id="PF13648"/>
    </source>
</evidence>
<gene>
    <name evidence="3" type="ORF">MKQ68_14225</name>
</gene>
<dbReference type="InterPro" id="IPR024311">
    <property type="entry name" value="Lipocalin-like"/>
</dbReference>
<sequence>MKNTLTCAGLLAACMFTASACKKDDNKTQTAHEKNVALITDRNWNIAFNGYDNNGDGVLDYNYMDGPDNSLAACIIDDEWEFRSDSTFFMRLKGEDNCATEDGGPFPWSLSKDSKTINYSGTINNVLLLNDTAFQFSQEVNGETHYTHFRRAKK</sequence>